<reference evidence="1" key="1">
    <citation type="submission" date="2022-06" db="EMBL/GenBank/DDBJ databases">
        <authorList>
            <person name="Ping M."/>
        </authorList>
    </citation>
    <scope>NUCLEOTIDE SEQUENCE</scope>
    <source>
        <strain evidence="1">JCM11759T</strain>
    </source>
</reference>
<organism evidence="1 2">
    <name type="scientific">Nocardiopsis exhalans</name>
    <dbReference type="NCBI Taxonomy" id="163604"/>
    <lineage>
        <taxon>Bacteria</taxon>
        <taxon>Bacillati</taxon>
        <taxon>Actinomycetota</taxon>
        <taxon>Actinomycetes</taxon>
        <taxon>Streptosporangiales</taxon>
        <taxon>Nocardiopsidaceae</taxon>
        <taxon>Nocardiopsis</taxon>
    </lineage>
</organism>
<sequence>MRTRPVDERDNAWESDRVHYRLYLFGPEQGSRSTETLDVWDADLLDVLRLAQNKASPERLWALALVETDQEGQRGLRWLTGYDCNGEPRNEREREAYRLMRARLGHTPVTD</sequence>
<keyword evidence="2" id="KW-1185">Reference proteome</keyword>
<evidence type="ECO:0000313" key="1">
    <source>
        <dbReference type="EMBL" id="USY17143.1"/>
    </source>
</evidence>
<dbReference type="RefSeq" id="WP_254416728.1">
    <property type="nucleotide sequence ID" value="NZ_BAAAJB010000064.1"/>
</dbReference>
<dbReference type="EMBL" id="CP099837">
    <property type="protein sequence ID" value="USY17143.1"/>
    <property type="molecule type" value="Genomic_DNA"/>
</dbReference>
<evidence type="ECO:0000313" key="2">
    <source>
        <dbReference type="Proteomes" id="UP001055940"/>
    </source>
</evidence>
<evidence type="ECO:0008006" key="3">
    <source>
        <dbReference type="Google" id="ProtNLM"/>
    </source>
</evidence>
<accession>A0ABY5D233</accession>
<protein>
    <recommendedName>
        <fullName evidence="3">Transposase</fullName>
    </recommendedName>
</protein>
<dbReference type="Proteomes" id="UP001055940">
    <property type="component" value="Chromosome"/>
</dbReference>
<gene>
    <name evidence="1" type="ORF">NE857_17435</name>
</gene>
<proteinExistence type="predicted"/>
<name>A0ABY5D233_9ACTN</name>